<dbReference type="Pfam" id="PF19287">
    <property type="entry name" value="DUF5910"/>
    <property type="match status" value="1"/>
</dbReference>
<evidence type="ECO:0000313" key="1">
    <source>
        <dbReference type="EMBL" id="EKD20630.1"/>
    </source>
</evidence>
<gene>
    <name evidence="1" type="ORF">MBM_01312</name>
</gene>
<accession>K1WSQ1</accession>
<dbReference type="OrthoDB" id="4540223at2759"/>
<dbReference type="InterPro" id="IPR045564">
    <property type="entry name" value="DUF5910"/>
</dbReference>
<keyword evidence="2" id="KW-1185">Reference proteome</keyword>
<proteinExistence type="predicted"/>
<dbReference type="AlphaFoldDB" id="K1WSQ1"/>
<dbReference type="KEGG" id="mbe:MBM_01312"/>
<dbReference type="EMBL" id="JH921429">
    <property type="protein sequence ID" value="EKD20630.1"/>
    <property type="molecule type" value="Genomic_DNA"/>
</dbReference>
<dbReference type="InParanoid" id="K1WSQ1"/>
<dbReference type="GeneID" id="18757247"/>
<reference evidence="1 2" key="1">
    <citation type="journal article" date="2012" name="BMC Genomics">
        <title>Sequencing the genome of Marssonina brunnea reveals fungus-poplar co-evolution.</title>
        <authorList>
            <person name="Zhu S."/>
            <person name="Cao Y.-Z."/>
            <person name="Jiang C."/>
            <person name="Tan B.-Y."/>
            <person name="Wang Z."/>
            <person name="Feng S."/>
            <person name="Zhang L."/>
            <person name="Su X.-H."/>
            <person name="Brejova B."/>
            <person name="Vinar T."/>
            <person name="Xu M."/>
            <person name="Wang M.-X."/>
            <person name="Zhang S.-G."/>
            <person name="Huang M.-R."/>
            <person name="Wu R."/>
            <person name="Zhou Y."/>
        </authorList>
    </citation>
    <scope>NUCLEOTIDE SEQUENCE [LARGE SCALE GENOMIC DNA]</scope>
    <source>
        <strain evidence="1 2">MB_m1</strain>
    </source>
</reference>
<dbReference type="HOGENOM" id="CLU_091777_0_0_1"/>
<organism evidence="1 2">
    <name type="scientific">Marssonina brunnea f. sp. multigermtubi (strain MB_m1)</name>
    <name type="common">Marssonina leaf spot fungus</name>
    <dbReference type="NCBI Taxonomy" id="1072389"/>
    <lineage>
        <taxon>Eukaryota</taxon>
        <taxon>Fungi</taxon>
        <taxon>Dikarya</taxon>
        <taxon>Ascomycota</taxon>
        <taxon>Pezizomycotina</taxon>
        <taxon>Leotiomycetes</taxon>
        <taxon>Helotiales</taxon>
        <taxon>Drepanopezizaceae</taxon>
        <taxon>Drepanopeziza</taxon>
    </lineage>
</organism>
<sequence length="155" mass="18122">MDDTFLHQLGNGFYMTNMPASWEGDPLDWYCVIEADTHKIIEAPKIFIPEFWDIPTEAGPERMYLWSGVEGLILEYIGSKISHPKEAIRFGWILFREWELQMLIPTDLLNDDKFDLWGECFETKDELRQRSNENIEWTAWTISGNPGYPSDEGVL</sequence>
<name>K1WSQ1_MARBU</name>
<protein>
    <submittedName>
        <fullName evidence="1">Uncharacterized protein</fullName>
    </submittedName>
</protein>
<evidence type="ECO:0000313" key="2">
    <source>
        <dbReference type="Proteomes" id="UP000006753"/>
    </source>
</evidence>
<dbReference type="Proteomes" id="UP000006753">
    <property type="component" value="Unassembled WGS sequence"/>
</dbReference>